<accession>A0A8H7Y093</accession>
<comment type="caution">
    <text evidence="6">The sequence shown here is derived from an EMBL/GenBank/DDBJ whole genome shotgun (WGS) entry which is preliminary data.</text>
</comment>
<dbReference type="Gene3D" id="6.10.140.2220">
    <property type="match status" value="1"/>
</dbReference>
<dbReference type="EMBL" id="JAFIQS010000005">
    <property type="protein sequence ID" value="KAG5168825.1"/>
    <property type="molecule type" value="Genomic_DNA"/>
</dbReference>
<evidence type="ECO:0000256" key="3">
    <source>
        <dbReference type="ARBA" id="ARBA00022833"/>
    </source>
</evidence>
<evidence type="ECO:0000259" key="5">
    <source>
        <dbReference type="PROSITE" id="PS50865"/>
    </source>
</evidence>
<keyword evidence="1" id="KW-0479">Metal-binding</keyword>
<dbReference type="InterPro" id="IPR024119">
    <property type="entry name" value="TF_DEAF-1"/>
</dbReference>
<evidence type="ECO:0000256" key="4">
    <source>
        <dbReference type="PROSITE-ProRule" id="PRU00134"/>
    </source>
</evidence>
<dbReference type="PANTHER" id="PTHR10237">
    <property type="entry name" value="DEFORMED EPIDERMAL AUTOREGULATORY FACTOR 1 HOMOLOG SUPPRESSIN"/>
    <property type="match status" value="1"/>
</dbReference>
<reference evidence="6" key="1">
    <citation type="submission" date="2021-02" db="EMBL/GenBank/DDBJ databases">
        <title>Psilocybe cubensis genome.</title>
        <authorList>
            <person name="Mckernan K.J."/>
            <person name="Crawford S."/>
            <person name="Trippe A."/>
            <person name="Kane L.T."/>
            <person name="Mclaughlin S."/>
        </authorList>
    </citation>
    <scope>NUCLEOTIDE SEQUENCE [LARGE SCALE GENOMIC DNA]</scope>
    <source>
        <strain evidence="6">MGC-MH-2018</strain>
    </source>
</reference>
<dbReference type="InterPro" id="IPR027974">
    <property type="entry name" value="DUF4470"/>
</dbReference>
<evidence type="ECO:0000256" key="1">
    <source>
        <dbReference type="ARBA" id="ARBA00022723"/>
    </source>
</evidence>
<dbReference type="Pfam" id="PF14737">
    <property type="entry name" value="DUF4470"/>
    <property type="match status" value="1"/>
</dbReference>
<dbReference type="PROSITE" id="PS50865">
    <property type="entry name" value="ZF_MYND_2"/>
    <property type="match status" value="1"/>
</dbReference>
<dbReference type="AlphaFoldDB" id="A0A8H7Y093"/>
<feature type="domain" description="MYND-type" evidence="5">
    <location>
        <begin position="1162"/>
        <end position="1199"/>
    </location>
</feature>
<dbReference type="GO" id="GO:0000981">
    <property type="term" value="F:DNA-binding transcription factor activity, RNA polymerase II-specific"/>
    <property type="evidence" value="ECO:0007669"/>
    <property type="project" value="TreeGrafter"/>
</dbReference>
<organism evidence="6">
    <name type="scientific">Psilocybe cubensis</name>
    <name type="common">Psychedelic mushroom</name>
    <name type="synonym">Stropharia cubensis</name>
    <dbReference type="NCBI Taxonomy" id="181762"/>
    <lineage>
        <taxon>Eukaryota</taxon>
        <taxon>Fungi</taxon>
        <taxon>Dikarya</taxon>
        <taxon>Basidiomycota</taxon>
        <taxon>Agaricomycotina</taxon>
        <taxon>Agaricomycetes</taxon>
        <taxon>Agaricomycetidae</taxon>
        <taxon>Agaricales</taxon>
        <taxon>Agaricineae</taxon>
        <taxon>Strophariaceae</taxon>
        <taxon>Psilocybe</taxon>
    </lineage>
</organism>
<dbReference type="GO" id="GO:0008270">
    <property type="term" value="F:zinc ion binding"/>
    <property type="evidence" value="ECO:0007669"/>
    <property type="project" value="UniProtKB-KW"/>
</dbReference>
<gene>
    <name evidence="6" type="ORF">JR316_005379</name>
</gene>
<keyword evidence="2 4" id="KW-0863">Zinc-finger</keyword>
<dbReference type="PROSITE" id="PS01360">
    <property type="entry name" value="ZF_MYND_1"/>
    <property type="match status" value="1"/>
</dbReference>
<proteinExistence type="predicted"/>
<dbReference type="SUPFAM" id="SSF144232">
    <property type="entry name" value="HIT/MYND zinc finger-like"/>
    <property type="match status" value="1"/>
</dbReference>
<dbReference type="GO" id="GO:0005634">
    <property type="term" value="C:nucleus"/>
    <property type="evidence" value="ECO:0007669"/>
    <property type="project" value="TreeGrafter"/>
</dbReference>
<protein>
    <recommendedName>
        <fullName evidence="5">MYND-type domain-containing protein</fullName>
    </recommendedName>
</protein>
<sequence>MATPLLWPKRPFFYPIGNTPPICLTQELAPEENANILLLGCGDPRHILFTICNELTCGKDVRKLDVTCCDLEPAILARNIVLLTMAADGISSASIWAIFYHFFLNQTDYDFLRFQCQQLLMCSTDLNTWKASKYGLYIRFSTDRTLSEVRRHWSLYLGFEDLPKTEKLAIHLSFAEKMKVMAEHNKGTLSHSCFRAAGPLCLLLEEVASKSHVAFWATGTVDKPQDGLNAFSGISSVQHMNPMFVYSLRGTKFNVHYGTDPLAAFHLSPAAAGANVQNWQPNSLPHKPDLSEAAQVAKAQFDLWCLSFKERVFVNSTEPKLVIRFHAGDAFAFAHALHAYQQNYSTQSGIYTSQWGGSQIILDRSDYSADNAYSAPVSFNVIDTSNLTDHFGLINILTATVPLLQQKPWAVLHTNTLLPRDPSLTLRSLALGDLPTLSMLLGVVPSIHRSPFTTLSNKHEIFICLHNSGPLFVEQWHDYISWKPLLSVAASPVEDPTTHVNQSVLPTWDAAGLARFFFALYLEMFQDENSNRPTGNVTFSGLTSWSPGRYTRESLVALFALVKERAEVDWTKFMATFDQLLMEDRQLLMGRNNYQDFIYHLYLRNIYTMQSMDAGFLAASPGVANLGVFQGWKSVPPAVCVVLKVPRHHLKVLEDMDPDVLMTPFLQCETHAPSFHNIHSSIRPIFGEIVMSSVDGEPSININEDLRGWEGDSDLIVTFFMPSWILLRHSLDSFHVGLYIKSTPQSTHTLVPKLGLQLSIYMTKASNTANVYFVRCRPNDCMPEMHETRPPHVQQPSISSVRKPQRQTVVNFNPAGTKVTTISIRDNISDSAVRLNLFHGASVVSGEVADNVVRVDIDDYTMNFIYPFRIIFNRMILRVARKSSYIEVEVPIRPDFDDTRILHAHDVFPLAFDGNLPVVLLNIHYLHLEKLPALHIPVGRPMDADFWMSAHLGMTLSNSEKNLEKLVDQKKKMFLLNLKQSINGIFLTYAASEHRPCVFGLQNLDVDNMDPYALIFINDIRLDLSAQTIVADACVVRLDESLRPKFAKDLMKLSILMINTLNDETLAWIKLLPALAERCRTWKHSDQCEYIQEGSMAGLKAQKSGPLCSCGKGKNLGPFLKVTDWTSFQPEATRIAISPLFTHSKEYEAIVQSSPRPKSTACASCGKSRAPSVCSRCKAVRYCSSSCQKSHWKAHKLDCTTS</sequence>
<keyword evidence="3" id="KW-0862">Zinc</keyword>
<evidence type="ECO:0000256" key="2">
    <source>
        <dbReference type="ARBA" id="ARBA00022771"/>
    </source>
</evidence>
<evidence type="ECO:0000313" key="6">
    <source>
        <dbReference type="EMBL" id="KAG5168825.1"/>
    </source>
</evidence>
<dbReference type="PANTHER" id="PTHR10237:SF14">
    <property type="entry name" value="MYND-TYPE DOMAIN-CONTAINING PROTEIN"/>
    <property type="match status" value="1"/>
</dbReference>
<dbReference type="Pfam" id="PF01753">
    <property type="entry name" value="zf-MYND"/>
    <property type="match status" value="1"/>
</dbReference>
<name>A0A8H7Y093_PSICU</name>
<dbReference type="InterPro" id="IPR002893">
    <property type="entry name" value="Znf_MYND"/>
</dbReference>